<feature type="domain" description="Post-SET" evidence="12">
    <location>
        <begin position="225"/>
        <end position="241"/>
    </location>
</feature>
<evidence type="ECO:0000256" key="6">
    <source>
        <dbReference type="ARBA" id="ARBA00022691"/>
    </source>
</evidence>
<dbReference type="Pfam" id="PF00856">
    <property type="entry name" value="SET"/>
    <property type="match status" value="1"/>
</dbReference>
<evidence type="ECO:0000256" key="8">
    <source>
        <dbReference type="PROSITE-ProRule" id="PRU00042"/>
    </source>
</evidence>
<dbReference type="PROSITE" id="PS50280">
    <property type="entry name" value="SET"/>
    <property type="match status" value="1"/>
</dbReference>
<dbReference type="InterPro" id="IPR046341">
    <property type="entry name" value="SET_dom_sf"/>
</dbReference>
<evidence type="ECO:0000313" key="14">
    <source>
        <dbReference type="Proteomes" id="UP001642540"/>
    </source>
</evidence>
<accession>A0ABP1PUK5</accession>
<feature type="region of interest" description="Disordered" evidence="9">
    <location>
        <begin position="912"/>
        <end position="935"/>
    </location>
</feature>
<feature type="compositionally biased region" description="Basic residues" evidence="9">
    <location>
        <begin position="851"/>
        <end position="864"/>
    </location>
</feature>
<feature type="domain" description="SET" evidence="11">
    <location>
        <begin position="117"/>
        <end position="217"/>
    </location>
</feature>
<proteinExistence type="predicted"/>
<dbReference type="Gene3D" id="3.30.160.60">
    <property type="entry name" value="Classic Zinc Finger"/>
    <property type="match status" value="1"/>
</dbReference>
<evidence type="ECO:0000256" key="7">
    <source>
        <dbReference type="ARBA" id="ARBA00023242"/>
    </source>
</evidence>
<keyword evidence="8" id="KW-0863">Zinc-finger</keyword>
<dbReference type="PROSITE" id="PS50157">
    <property type="entry name" value="ZINC_FINGER_C2H2_2"/>
    <property type="match status" value="1"/>
</dbReference>
<evidence type="ECO:0000313" key="13">
    <source>
        <dbReference type="EMBL" id="CAL8076046.1"/>
    </source>
</evidence>
<dbReference type="InterPro" id="IPR013087">
    <property type="entry name" value="Znf_C2H2_type"/>
</dbReference>
<dbReference type="SUPFAM" id="SSF82199">
    <property type="entry name" value="SET domain"/>
    <property type="match status" value="1"/>
</dbReference>
<evidence type="ECO:0000256" key="2">
    <source>
        <dbReference type="ARBA" id="ARBA00004286"/>
    </source>
</evidence>
<feature type="compositionally biased region" description="Basic residues" evidence="9">
    <location>
        <begin position="806"/>
        <end position="818"/>
    </location>
</feature>
<dbReference type="Proteomes" id="UP001642540">
    <property type="component" value="Unassembled WGS sequence"/>
</dbReference>
<feature type="region of interest" description="Disordered" evidence="9">
    <location>
        <begin position="447"/>
        <end position="477"/>
    </location>
</feature>
<dbReference type="EMBL" id="CAXLJM020000010">
    <property type="protein sequence ID" value="CAL8076046.1"/>
    <property type="molecule type" value="Genomic_DNA"/>
</dbReference>
<evidence type="ECO:0000256" key="3">
    <source>
        <dbReference type="ARBA" id="ARBA00022454"/>
    </source>
</evidence>
<dbReference type="InterPro" id="IPR003616">
    <property type="entry name" value="Post-SET_dom"/>
</dbReference>
<sequence length="935" mass="106782">MATSRKNARNSRLNPMSEEECAQLGNYIYCPRNIRSPEIVEVQQRAIATKTRKFINGYPRQCGCELVNGKKCATGGCPNWKKNMSCIPTCGPMCQNNPWAHNTFAANTKTFLRQTEYGWGVFSCAMIPQHSLIGEYTGLVTLATDDLTVEQDSYVFILSPRGYVIQAFEQGSRMRCVNHSCDPNCRACEYIDQDEFKIVYYANVDIPPNTQLTVDYGWVWPTLEAAPPCKCGTSKCKNIIGRIVPKKKQKKNKSRARQVSPPAEEIAPLRPQPFRSTVDDATSEVIEILTMTPRPQERPDEYVEQHVFRAAEPAYIITQYNGRLGIVQGRITECYTNDNNITIYVVDVRSPTAMEYHMPRFLCFHYPEDAAFVFQHLIPQHERDEISHYSTPYASREVAEGLHYNIVEQYEAMFNDGTRPTTRLERRNFPGPVAIGLPPLRLVQVDSDEEPDEEMRQNTGATEGQSRPAAKQRGGMSAAQIDVYAARKMASTATVPQTGRDEGPTKCVRAVIVEHTEAYNPYQRRDFASIRDNLHNISLARRNLESAKENVIWFAASRTPDNVDVDFNDFYAQVAAVLDYFYNEARPSQRRFLTFSHFNVANETNNSGSTLRFYCSFCNKKFNDDEPLRNHFHMFHSIVAVYKCPLCEQQFSLPSLFRMHIFTCDETLGLSLILNINLPVVDGFADYLASRAINNAPRHVLQPGLPNFTRHARSFKIQSSYKNVLDDWPVHRYIADAPNQQHDQVIDAEDPQPGPSNRRQGRQASRERRIRNQDSDEESFNGAPDNVEDDELDRRPGHSMQPPKRDQRRSKKRSRHVRRLENQNIEEEIDNPMESCGQGEVYEEDPGTSNKSRKTVKARSKLRSQQKQSIKDDDDDRLVCDEQPGRLTRAAAAKIAGTVKVVEPCQQDYSWAVTSSESSDEQVSMFQPDKRRRHK</sequence>
<dbReference type="Gene3D" id="2.170.270.10">
    <property type="entry name" value="SET domain"/>
    <property type="match status" value="1"/>
</dbReference>
<evidence type="ECO:0000256" key="1">
    <source>
        <dbReference type="ARBA" id="ARBA00004123"/>
    </source>
</evidence>
<keyword evidence="3" id="KW-0158">Chromosome</keyword>
<dbReference type="InterPro" id="IPR050777">
    <property type="entry name" value="SET2_Histone-Lys_MeTrsfase"/>
</dbReference>
<dbReference type="InterPro" id="IPR036236">
    <property type="entry name" value="Znf_C2H2_sf"/>
</dbReference>
<feature type="region of interest" description="Disordered" evidence="9">
    <location>
        <begin position="745"/>
        <end position="878"/>
    </location>
</feature>
<keyword evidence="14" id="KW-1185">Reference proteome</keyword>
<dbReference type="SUPFAM" id="SSF57667">
    <property type="entry name" value="beta-beta-alpha zinc fingers"/>
    <property type="match status" value="1"/>
</dbReference>
<dbReference type="PROSITE" id="PS00028">
    <property type="entry name" value="ZINC_FINGER_C2H2_1"/>
    <property type="match status" value="1"/>
</dbReference>
<keyword evidence="7" id="KW-0539">Nucleus</keyword>
<feature type="compositionally biased region" description="Basic and acidic residues" evidence="9">
    <location>
        <begin position="764"/>
        <end position="774"/>
    </location>
</feature>
<organism evidence="13 14">
    <name type="scientific">Orchesella dallaii</name>
    <dbReference type="NCBI Taxonomy" id="48710"/>
    <lineage>
        <taxon>Eukaryota</taxon>
        <taxon>Metazoa</taxon>
        <taxon>Ecdysozoa</taxon>
        <taxon>Arthropoda</taxon>
        <taxon>Hexapoda</taxon>
        <taxon>Collembola</taxon>
        <taxon>Entomobryomorpha</taxon>
        <taxon>Entomobryoidea</taxon>
        <taxon>Orchesellidae</taxon>
        <taxon>Orchesellinae</taxon>
        <taxon>Orchesella</taxon>
    </lineage>
</organism>
<evidence type="ECO:0000259" key="10">
    <source>
        <dbReference type="PROSITE" id="PS50157"/>
    </source>
</evidence>
<keyword evidence="5" id="KW-0808">Transferase</keyword>
<dbReference type="SMART" id="SM00317">
    <property type="entry name" value="SET"/>
    <property type="match status" value="1"/>
</dbReference>
<comment type="subcellular location">
    <subcellularLocation>
        <location evidence="2">Chromosome</location>
    </subcellularLocation>
    <subcellularLocation>
        <location evidence="1">Nucleus</location>
    </subcellularLocation>
</comment>
<dbReference type="PROSITE" id="PS50868">
    <property type="entry name" value="POST_SET"/>
    <property type="match status" value="1"/>
</dbReference>
<keyword evidence="4" id="KW-0489">Methyltransferase</keyword>
<reference evidence="13 14" key="1">
    <citation type="submission" date="2024-08" db="EMBL/GenBank/DDBJ databases">
        <authorList>
            <person name="Cucini C."/>
            <person name="Frati F."/>
        </authorList>
    </citation>
    <scope>NUCLEOTIDE SEQUENCE [LARGE SCALE GENOMIC DNA]</scope>
</reference>
<keyword evidence="6" id="KW-0949">S-adenosyl-L-methionine</keyword>
<evidence type="ECO:0000256" key="5">
    <source>
        <dbReference type="ARBA" id="ARBA00022679"/>
    </source>
</evidence>
<keyword evidence="8" id="KW-0862">Zinc</keyword>
<feature type="domain" description="C2H2-type" evidence="10">
    <location>
        <begin position="613"/>
        <end position="637"/>
    </location>
</feature>
<dbReference type="InterPro" id="IPR001214">
    <property type="entry name" value="SET_dom"/>
</dbReference>
<keyword evidence="8" id="KW-0479">Metal-binding</keyword>
<dbReference type="PANTHER" id="PTHR22884">
    <property type="entry name" value="SET DOMAIN PROTEINS"/>
    <property type="match status" value="1"/>
</dbReference>
<feature type="compositionally biased region" description="Polar residues" evidence="9">
    <location>
        <begin position="912"/>
        <end position="925"/>
    </location>
</feature>
<evidence type="ECO:0000256" key="4">
    <source>
        <dbReference type="ARBA" id="ARBA00022603"/>
    </source>
</evidence>
<name>A0ABP1PUK5_9HEXA</name>
<protein>
    <submittedName>
        <fullName evidence="13">Uncharacterized protein</fullName>
    </submittedName>
</protein>
<comment type="caution">
    <text evidence="13">The sequence shown here is derived from an EMBL/GenBank/DDBJ whole genome shotgun (WGS) entry which is preliminary data.</text>
</comment>
<evidence type="ECO:0000256" key="9">
    <source>
        <dbReference type="SAM" id="MobiDB-lite"/>
    </source>
</evidence>
<gene>
    <name evidence="13" type="ORF">ODALV1_LOCUS3345</name>
</gene>
<evidence type="ECO:0000259" key="12">
    <source>
        <dbReference type="PROSITE" id="PS50868"/>
    </source>
</evidence>
<evidence type="ECO:0000259" key="11">
    <source>
        <dbReference type="PROSITE" id="PS50280"/>
    </source>
</evidence>